<evidence type="ECO:0000313" key="9">
    <source>
        <dbReference type="Proteomes" id="UP000295131"/>
    </source>
</evidence>
<dbReference type="GO" id="GO:0005737">
    <property type="term" value="C:cytoplasm"/>
    <property type="evidence" value="ECO:0007669"/>
    <property type="project" value="UniProtKB-SubCell"/>
</dbReference>
<proteinExistence type="inferred from homology"/>
<keyword evidence="4 6" id="KW-0342">GTP-binding</keyword>
<dbReference type="HAMAP" id="MF_01389">
    <property type="entry name" value="UreG"/>
    <property type="match status" value="1"/>
</dbReference>
<protein>
    <recommendedName>
        <fullName evidence="6">Urease accessory protein UreG</fullName>
    </recommendedName>
</protein>
<dbReference type="InterPro" id="IPR004400">
    <property type="entry name" value="UreG"/>
</dbReference>
<feature type="domain" description="CobW/HypB/UreG nucleotide-binding" evidence="7">
    <location>
        <begin position="10"/>
        <end position="178"/>
    </location>
</feature>
<sequence>MSVSNGPLRVGIGGPVGSGKTHLTEKLCKAMSGRYSIAVITNDIYTEEDAEALVRMQALPSDRVKGVETGGCPHTAIREDASLNLAAIAEMNARHPDLDVIFIESGGDNLAATFSPDLADITLYVISVCQGEEIPRKGGPGITRSDLLVINKADLAPHVGVDLAVMDGDATRQRAGRPHLFTDMRRGHGVEDVVDFLERNGGLTPRLAAE</sequence>
<dbReference type="InterPro" id="IPR027417">
    <property type="entry name" value="P-loop_NTPase"/>
</dbReference>
<dbReference type="Gene3D" id="3.40.50.300">
    <property type="entry name" value="P-loop containing nucleotide triphosphate hydrolases"/>
    <property type="match status" value="1"/>
</dbReference>
<dbReference type="PANTHER" id="PTHR31715">
    <property type="entry name" value="UREASE ACCESSORY PROTEIN G"/>
    <property type="match status" value="1"/>
</dbReference>
<keyword evidence="6" id="KW-0963">Cytoplasm</keyword>
<reference evidence="8 9" key="1">
    <citation type="journal article" date="2013" name="Int. J. Syst. Evol. Microbiol.">
        <title>Hoeflea suaedae sp. nov., an endophytic bacterium isolated from the root of the halophyte Suaeda maritima.</title>
        <authorList>
            <person name="Chung E.J."/>
            <person name="Park J.A."/>
            <person name="Pramanik P."/>
            <person name="Bibi F."/>
            <person name="Jeon C.O."/>
            <person name="Chung Y.R."/>
        </authorList>
    </citation>
    <scope>NUCLEOTIDE SEQUENCE [LARGE SCALE GENOMIC DNA]</scope>
    <source>
        <strain evidence="8 9">YC6898</strain>
    </source>
</reference>
<dbReference type="AlphaFoldDB" id="A0A4R5PPJ8"/>
<accession>A0A4R5PPJ8</accession>
<comment type="subunit">
    <text evidence="6">Homodimer. UreD, UreF and UreG form a complex that acts as a GTP-hydrolysis-dependent molecular chaperone, activating the urease apoprotein by helping to assemble the nickel containing metallocenter of UreC. The UreE protein probably delivers the nickel.</text>
</comment>
<dbReference type="NCBIfam" id="TIGR00101">
    <property type="entry name" value="ureG"/>
    <property type="match status" value="1"/>
</dbReference>
<evidence type="ECO:0000256" key="6">
    <source>
        <dbReference type="HAMAP-Rule" id="MF_01389"/>
    </source>
</evidence>
<dbReference type="RefSeq" id="WP_133283425.1">
    <property type="nucleotide sequence ID" value="NZ_SMSI01000001.1"/>
</dbReference>
<organism evidence="8 9">
    <name type="scientific">Pseudohoeflea suaedae</name>
    <dbReference type="NCBI Taxonomy" id="877384"/>
    <lineage>
        <taxon>Bacteria</taxon>
        <taxon>Pseudomonadati</taxon>
        <taxon>Pseudomonadota</taxon>
        <taxon>Alphaproteobacteria</taxon>
        <taxon>Hyphomicrobiales</taxon>
        <taxon>Rhizobiaceae</taxon>
        <taxon>Pseudohoeflea</taxon>
    </lineage>
</organism>
<evidence type="ECO:0000313" key="8">
    <source>
        <dbReference type="EMBL" id="TDH38591.1"/>
    </source>
</evidence>
<evidence type="ECO:0000256" key="4">
    <source>
        <dbReference type="ARBA" id="ARBA00023134"/>
    </source>
</evidence>
<evidence type="ECO:0000256" key="3">
    <source>
        <dbReference type="ARBA" id="ARBA00022988"/>
    </source>
</evidence>
<keyword evidence="2 6" id="KW-0547">Nucleotide-binding</keyword>
<feature type="binding site" evidence="6">
    <location>
        <begin position="14"/>
        <end position="21"/>
    </location>
    <ligand>
        <name>GTP</name>
        <dbReference type="ChEBI" id="CHEBI:37565"/>
    </ligand>
</feature>
<comment type="caution">
    <text evidence="8">The sequence shown here is derived from an EMBL/GenBank/DDBJ whole genome shotgun (WGS) entry which is preliminary data.</text>
</comment>
<keyword evidence="5 6" id="KW-0143">Chaperone</keyword>
<evidence type="ECO:0000259" key="7">
    <source>
        <dbReference type="Pfam" id="PF02492"/>
    </source>
</evidence>
<dbReference type="Pfam" id="PF02492">
    <property type="entry name" value="cobW"/>
    <property type="match status" value="1"/>
</dbReference>
<dbReference type="GO" id="GO:0016151">
    <property type="term" value="F:nickel cation binding"/>
    <property type="evidence" value="ECO:0007669"/>
    <property type="project" value="UniProtKB-UniRule"/>
</dbReference>
<dbReference type="PIRSF" id="PIRSF005624">
    <property type="entry name" value="Ni-bind_GTPase"/>
    <property type="match status" value="1"/>
</dbReference>
<dbReference type="PANTHER" id="PTHR31715:SF0">
    <property type="entry name" value="UREASE ACCESSORY PROTEIN G"/>
    <property type="match status" value="1"/>
</dbReference>
<comment type="similarity">
    <text evidence="1 6">Belongs to the SIMIBI class G3E GTPase family. UreG subfamily.</text>
</comment>
<evidence type="ECO:0000256" key="5">
    <source>
        <dbReference type="ARBA" id="ARBA00023186"/>
    </source>
</evidence>
<name>A0A4R5PPJ8_9HYPH</name>
<dbReference type="EMBL" id="SMSI01000001">
    <property type="protein sequence ID" value="TDH38591.1"/>
    <property type="molecule type" value="Genomic_DNA"/>
</dbReference>
<dbReference type="Proteomes" id="UP000295131">
    <property type="component" value="Unassembled WGS sequence"/>
</dbReference>
<keyword evidence="3 6" id="KW-0996">Nickel insertion</keyword>
<keyword evidence="9" id="KW-1185">Reference proteome</keyword>
<dbReference type="InterPro" id="IPR003495">
    <property type="entry name" value="CobW/HypB/UreG_nucleotide-bd"/>
</dbReference>
<dbReference type="SUPFAM" id="SSF52540">
    <property type="entry name" value="P-loop containing nucleoside triphosphate hydrolases"/>
    <property type="match status" value="1"/>
</dbReference>
<dbReference type="GO" id="GO:0005525">
    <property type="term" value="F:GTP binding"/>
    <property type="evidence" value="ECO:0007669"/>
    <property type="project" value="UniProtKB-KW"/>
</dbReference>
<dbReference type="GO" id="GO:0043419">
    <property type="term" value="P:urea catabolic process"/>
    <property type="evidence" value="ECO:0007669"/>
    <property type="project" value="InterPro"/>
</dbReference>
<dbReference type="GO" id="GO:0003924">
    <property type="term" value="F:GTPase activity"/>
    <property type="evidence" value="ECO:0007669"/>
    <property type="project" value="InterPro"/>
</dbReference>
<dbReference type="OrthoDB" id="9802035at2"/>
<comment type="function">
    <text evidence="6">Facilitates the functional incorporation of the urease nickel metallocenter. This process requires GTP hydrolysis, probably effectuated by UreG.</text>
</comment>
<evidence type="ECO:0000256" key="2">
    <source>
        <dbReference type="ARBA" id="ARBA00022741"/>
    </source>
</evidence>
<evidence type="ECO:0000256" key="1">
    <source>
        <dbReference type="ARBA" id="ARBA00005732"/>
    </source>
</evidence>
<gene>
    <name evidence="6 8" type="primary">ureG</name>
    <name evidence="8" type="ORF">E2A64_05685</name>
</gene>
<comment type="subcellular location">
    <subcellularLocation>
        <location evidence="6">Cytoplasm</location>
    </subcellularLocation>
</comment>
<dbReference type="CDD" id="cd05540">
    <property type="entry name" value="UreG"/>
    <property type="match status" value="1"/>
</dbReference>